<name>A0ABR3NYS8_9TELE</name>
<dbReference type="EMBL" id="JAYMGO010000001">
    <property type="protein sequence ID" value="KAL1282020.1"/>
    <property type="molecule type" value="Genomic_DNA"/>
</dbReference>
<dbReference type="InterPro" id="IPR013783">
    <property type="entry name" value="Ig-like_fold"/>
</dbReference>
<comment type="caution">
    <text evidence="2">The sequence shown here is derived from an EMBL/GenBank/DDBJ whole genome shotgun (WGS) entry which is preliminary data.</text>
</comment>
<dbReference type="SUPFAM" id="SSF48726">
    <property type="entry name" value="Immunoglobulin"/>
    <property type="match status" value="1"/>
</dbReference>
<sequence length="328" mass="37551">MGVFLTALTVTKSLNPVLKPTVSLLIEKENQEQYRFTRIVYENLVLTKKKTNNSTDGNFKNPRKQGVSRKRGFTSFDWKSDSSSEIEQTLDYDYTSTMVVSCLIALTVFLICPLKHLEAVELKEVKLGETVVLMCNMSFYTDTHWLKMSEGRLMALMVTSLKHTGELSVVWNSNETHFEGFMEKQTTGLRIHHVSTSDLATYYCATLYQKRLDFDKGVQLHTNLQSKNKPFDQVQETGTDGLSLHYHVFVAALGLGLLGMLLDLGLENSYSSTESKFVKRQFQRPPDNYEEDTSIDDLPLLAPNLWSLSRWNVDACCSECWRYCEFHL</sequence>
<proteinExistence type="predicted"/>
<dbReference type="PROSITE" id="PS50835">
    <property type="entry name" value="IG_LIKE"/>
    <property type="match status" value="1"/>
</dbReference>
<gene>
    <name evidence="2" type="ORF">QQF64_000823</name>
</gene>
<feature type="domain" description="Ig-like" evidence="1">
    <location>
        <begin position="113"/>
        <end position="204"/>
    </location>
</feature>
<dbReference type="InterPro" id="IPR007110">
    <property type="entry name" value="Ig-like_dom"/>
</dbReference>
<dbReference type="Pfam" id="PF07686">
    <property type="entry name" value="V-set"/>
    <property type="match status" value="1"/>
</dbReference>
<reference evidence="2 3" key="1">
    <citation type="submission" date="2023-09" db="EMBL/GenBank/DDBJ databases">
        <authorList>
            <person name="Wang M."/>
        </authorList>
    </citation>
    <scope>NUCLEOTIDE SEQUENCE [LARGE SCALE GENOMIC DNA]</scope>
    <source>
        <strain evidence="2">GT-2023</strain>
        <tissue evidence="2">Liver</tissue>
    </source>
</reference>
<keyword evidence="3" id="KW-1185">Reference proteome</keyword>
<dbReference type="InterPro" id="IPR036179">
    <property type="entry name" value="Ig-like_dom_sf"/>
</dbReference>
<evidence type="ECO:0000259" key="1">
    <source>
        <dbReference type="PROSITE" id="PS50835"/>
    </source>
</evidence>
<dbReference type="Gene3D" id="2.60.40.10">
    <property type="entry name" value="Immunoglobulins"/>
    <property type="match status" value="1"/>
</dbReference>
<organism evidence="2 3">
    <name type="scientific">Cirrhinus molitorella</name>
    <name type="common">mud carp</name>
    <dbReference type="NCBI Taxonomy" id="172907"/>
    <lineage>
        <taxon>Eukaryota</taxon>
        <taxon>Metazoa</taxon>
        <taxon>Chordata</taxon>
        <taxon>Craniata</taxon>
        <taxon>Vertebrata</taxon>
        <taxon>Euteleostomi</taxon>
        <taxon>Actinopterygii</taxon>
        <taxon>Neopterygii</taxon>
        <taxon>Teleostei</taxon>
        <taxon>Ostariophysi</taxon>
        <taxon>Cypriniformes</taxon>
        <taxon>Cyprinidae</taxon>
        <taxon>Labeoninae</taxon>
        <taxon>Labeonini</taxon>
        <taxon>Cirrhinus</taxon>
    </lineage>
</organism>
<dbReference type="InterPro" id="IPR013106">
    <property type="entry name" value="Ig_V-set"/>
</dbReference>
<accession>A0ABR3NYS8</accession>
<evidence type="ECO:0000313" key="3">
    <source>
        <dbReference type="Proteomes" id="UP001558613"/>
    </source>
</evidence>
<protein>
    <recommendedName>
        <fullName evidence="1">Ig-like domain-containing protein</fullName>
    </recommendedName>
</protein>
<dbReference type="SMART" id="SM00409">
    <property type="entry name" value="IG"/>
    <property type="match status" value="1"/>
</dbReference>
<dbReference type="InterPro" id="IPR003599">
    <property type="entry name" value="Ig_sub"/>
</dbReference>
<evidence type="ECO:0000313" key="2">
    <source>
        <dbReference type="EMBL" id="KAL1282020.1"/>
    </source>
</evidence>
<dbReference type="Proteomes" id="UP001558613">
    <property type="component" value="Unassembled WGS sequence"/>
</dbReference>